<dbReference type="InterPro" id="IPR001387">
    <property type="entry name" value="Cro/C1-type_HTH"/>
</dbReference>
<dbReference type="InterPro" id="IPR024747">
    <property type="entry name" value="Pyridox_Oxase-rel"/>
</dbReference>
<evidence type="ECO:0000259" key="1">
    <source>
        <dbReference type="PROSITE" id="PS50943"/>
    </source>
</evidence>
<dbReference type="EMBL" id="BAAAVI010000035">
    <property type="protein sequence ID" value="GAA2883516.1"/>
    <property type="molecule type" value="Genomic_DNA"/>
</dbReference>
<evidence type="ECO:0000313" key="2">
    <source>
        <dbReference type="EMBL" id="GAA2883516.1"/>
    </source>
</evidence>
<dbReference type="Gene3D" id="2.30.110.10">
    <property type="entry name" value="Electron Transport, Fmn-binding Protein, Chain A"/>
    <property type="match status" value="1"/>
</dbReference>
<reference evidence="3" key="1">
    <citation type="journal article" date="2019" name="Int. J. Syst. Evol. Microbiol.">
        <title>The Global Catalogue of Microorganisms (GCM) 10K type strain sequencing project: providing services to taxonomists for standard genome sequencing and annotation.</title>
        <authorList>
            <consortium name="The Broad Institute Genomics Platform"/>
            <consortium name="The Broad Institute Genome Sequencing Center for Infectious Disease"/>
            <person name="Wu L."/>
            <person name="Ma J."/>
        </authorList>
    </citation>
    <scope>NUCLEOTIDE SEQUENCE [LARGE SCALE GENOMIC DNA]</scope>
    <source>
        <strain evidence="3">JCM 6242</strain>
    </source>
</reference>
<protein>
    <recommendedName>
        <fullName evidence="1">HTH cro/C1-type domain-containing protein</fullName>
    </recommendedName>
</protein>
<dbReference type="RefSeq" id="WP_344975343.1">
    <property type="nucleotide sequence ID" value="NZ_BAAAVI010000035.1"/>
</dbReference>
<dbReference type="Gene3D" id="1.10.260.40">
    <property type="entry name" value="lambda repressor-like DNA-binding domains"/>
    <property type="match status" value="1"/>
</dbReference>
<dbReference type="Pfam" id="PF01381">
    <property type="entry name" value="HTH_3"/>
    <property type="match status" value="1"/>
</dbReference>
<name>A0ABP6IHG9_9ACTN</name>
<dbReference type="SUPFAM" id="SSF50475">
    <property type="entry name" value="FMN-binding split barrel"/>
    <property type="match status" value="1"/>
</dbReference>
<dbReference type="InterPro" id="IPR010982">
    <property type="entry name" value="Lambda_DNA-bd_dom_sf"/>
</dbReference>
<sequence length="224" mass="23882">MTGRMTAPGDLGRRVLRRREELGLSREQLAQRADIDPGYLAYLEETPASPTAETVSRLASALNVGVDALLGGTVDLPPGHGGPGPHPSLEKLGEQECLRLIAAGGVGRVAFNESGGPVILPVNYVLHDNSVIFRTAFGGPLDENLRTGVQGVEFKVAFEVDRIDEANREGWSVLVRGGAHHASSAEEQAAMETSGVRPWAGGERTLYVRITPSEITGRRIVNLA</sequence>
<dbReference type="PROSITE" id="PS50943">
    <property type="entry name" value="HTH_CROC1"/>
    <property type="match status" value="1"/>
</dbReference>
<dbReference type="InterPro" id="IPR012349">
    <property type="entry name" value="Split_barrel_FMN-bd"/>
</dbReference>
<accession>A0ABP6IHG9</accession>
<feature type="domain" description="HTH cro/C1-type" evidence="1">
    <location>
        <begin position="15"/>
        <end position="69"/>
    </location>
</feature>
<evidence type="ECO:0000313" key="3">
    <source>
        <dbReference type="Proteomes" id="UP001500831"/>
    </source>
</evidence>
<dbReference type="SUPFAM" id="SSF47413">
    <property type="entry name" value="lambda repressor-like DNA-binding domains"/>
    <property type="match status" value="1"/>
</dbReference>
<dbReference type="Pfam" id="PF12900">
    <property type="entry name" value="Pyridox_ox_2"/>
    <property type="match status" value="1"/>
</dbReference>
<gene>
    <name evidence="2" type="ORF">GCM10010517_46730</name>
</gene>
<comment type="caution">
    <text evidence="2">The sequence shown here is derived from an EMBL/GenBank/DDBJ whole genome shotgun (WGS) entry which is preliminary data.</text>
</comment>
<dbReference type="CDD" id="cd00093">
    <property type="entry name" value="HTH_XRE"/>
    <property type="match status" value="1"/>
</dbReference>
<dbReference type="SMART" id="SM00530">
    <property type="entry name" value="HTH_XRE"/>
    <property type="match status" value="1"/>
</dbReference>
<dbReference type="Proteomes" id="UP001500831">
    <property type="component" value="Unassembled WGS sequence"/>
</dbReference>
<keyword evidence="3" id="KW-1185">Reference proteome</keyword>
<organism evidence="2 3">
    <name type="scientific">Streptosporangium fragile</name>
    <dbReference type="NCBI Taxonomy" id="46186"/>
    <lineage>
        <taxon>Bacteria</taxon>
        <taxon>Bacillati</taxon>
        <taxon>Actinomycetota</taxon>
        <taxon>Actinomycetes</taxon>
        <taxon>Streptosporangiales</taxon>
        <taxon>Streptosporangiaceae</taxon>
        <taxon>Streptosporangium</taxon>
    </lineage>
</organism>
<proteinExistence type="predicted"/>